<dbReference type="InterPro" id="IPR001563">
    <property type="entry name" value="Peptidase_S10"/>
</dbReference>
<dbReference type="STRING" id="249408.BOO71_0007816"/>
<gene>
    <name evidence="2" type="ORF">BOO71_0007816</name>
</gene>
<dbReference type="Proteomes" id="UP000186607">
    <property type="component" value="Unassembled WGS sequence"/>
</dbReference>
<feature type="region of interest" description="Disordered" evidence="1">
    <location>
        <begin position="1"/>
        <end position="26"/>
    </location>
</feature>
<dbReference type="Pfam" id="PF00450">
    <property type="entry name" value="Peptidase_S10"/>
    <property type="match status" value="1"/>
</dbReference>
<evidence type="ECO:0000256" key="1">
    <source>
        <dbReference type="SAM" id="MobiDB-lite"/>
    </source>
</evidence>
<keyword evidence="2" id="KW-0378">Hydrolase</keyword>
<name>A0A1U7NXK1_9DEIO</name>
<dbReference type="OrthoDB" id="9770107at2"/>
<dbReference type="Gene3D" id="3.40.50.1820">
    <property type="entry name" value="alpha/beta hydrolase"/>
    <property type="match status" value="1"/>
</dbReference>
<reference evidence="2 3" key="1">
    <citation type="submission" date="2017-01" db="EMBL/GenBank/DDBJ databases">
        <title>Genome Analysis of Deinococcus marmoris KOPRI26562.</title>
        <authorList>
            <person name="Kim J.H."/>
            <person name="Oh H.-M."/>
        </authorList>
    </citation>
    <scope>NUCLEOTIDE SEQUENCE [LARGE SCALE GENOMIC DNA]</scope>
    <source>
        <strain evidence="2 3">KOPRI26562</strain>
    </source>
</reference>
<dbReference type="InterPro" id="IPR029058">
    <property type="entry name" value="AB_hydrolase_fold"/>
</dbReference>
<protein>
    <submittedName>
        <fullName evidence="2">Carboxypeptidase-related protein</fullName>
    </submittedName>
</protein>
<sequence length="497" mass="55772">MNETPDRNDAPEEKKDAQHAARRPCDEVSVTRHSLNVNGRTLNYTATAGTMVLLEEKHAKDGEFEGNKGQASIFFVAYALDDQEATTRPVTFAYNGGPGSPSLWLHLGLLGPRRVVMGDAGGLTGPPYRLTDNEFTLLADTDLVFIDPVSTGYSRVTEGENPGDFHGFQKDIESVGDFIRLWTTRAGRWLSPKFLLGESYGTLRSAGLSGYLQERHGMFLSGLMLISAILDYATVDTTPGHDLAYVTHLPTQTATAWYHDKLGERRPLETVLREAEAFADNEYSSALHLGARLSPDVRLKIAQRYARLTGLSEQFVLNHDLRVPLSRFCKELLRDQGLTVGRLDSRFTGIDREKGGSGTDYDPSYAAIVGPYTATLNHYVRQELGFQSDLAYEVLSGRTRPWSNKDFENRHVRVSDTLRSAMHQNPHLKVLVAAGYYDFATPYWAMRHTFDHLQLDPGLQKNIREAFYEAGHMMYVHLPSLEQQYQDLSAFIKWAKT</sequence>
<dbReference type="SUPFAM" id="SSF53474">
    <property type="entry name" value="alpha/beta-Hydrolases"/>
    <property type="match status" value="1"/>
</dbReference>
<proteinExistence type="predicted"/>
<organism evidence="2 3">
    <name type="scientific">Deinococcus marmoris</name>
    <dbReference type="NCBI Taxonomy" id="249408"/>
    <lineage>
        <taxon>Bacteria</taxon>
        <taxon>Thermotogati</taxon>
        <taxon>Deinococcota</taxon>
        <taxon>Deinococci</taxon>
        <taxon>Deinococcales</taxon>
        <taxon>Deinococcaceae</taxon>
        <taxon>Deinococcus</taxon>
    </lineage>
</organism>
<dbReference type="GO" id="GO:0006508">
    <property type="term" value="P:proteolysis"/>
    <property type="evidence" value="ECO:0007669"/>
    <property type="project" value="InterPro"/>
</dbReference>
<accession>A0A1U7NXK1</accession>
<keyword evidence="2" id="KW-0645">Protease</keyword>
<keyword evidence="3" id="KW-1185">Reference proteome</keyword>
<evidence type="ECO:0000313" key="3">
    <source>
        <dbReference type="Proteomes" id="UP000186607"/>
    </source>
</evidence>
<comment type="caution">
    <text evidence="2">The sequence shown here is derived from an EMBL/GenBank/DDBJ whole genome shotgun (WGS) entry which is preliminary data.</text>
</comment>
<evidence type="ECO:0000313" key="2">
    <source>
        <dbReference type="EMBL" id="OLV17658.1"/>
    </source>
</evidence>
<keyword evidence="2" id="KW-0121">Carboxypeptidase</keyword>
<dbReference type="GO" id="GO:0004185">
    <property type="term" value="F:serine-type carboxypeptidase activity"/>
    <property type="evidence" value="ECO:0007669"/>
    <property type="project" value="InterPro"/>
</dbReference>
<dbReference type="AlphaFoldDB" id="A0A1U7NXK1"/>
<dbReference type="EMBL" id="MSTI01000091">
    <property type="protein sequence ID" value="OLV17658.1"/>
    <property type="molecule type" value="Genomic_DNA"/>
</dbReference>